<dbReference type="SUPFAM" id="SSF52172">
    <property type="entry name" value="CheY-like"/>
    <property type="match status" value="1"/>
</dbReference>
<dbReference type="EMBL" id="CP081295">
    <property type="protein sequence ID" value="QZD90077.1"/>
    <property type="molecule type" value="Genomic_DNA"/>
</dbReference>
<dbReference type="PANTHER" id="PTHR44591">
    <property type="entry name" value="STRESS RESPONSE REGULATOR PROTEIN 1"/>
    <property type="match status" value="1"/>
</dbReference>
<dbReference type="PANTHER" id="PTHR44591:SF3">
    <property type="entry name" value="RESPONSE REGULATORY DOMAIN-CONTAINING PROTEIN"/>
    <property type="match status" value="1"/>
</dbReference>
<sequence>MQRIMVVDDEALVLFDLVMTVEDLGYAVFCDSISVPEALECLGDDCPDAALLDIDVGGTLVWPLARVLKERGCPISFVSANSAHQELQDEFAEAAFIDKPASSQQIAKTLETLLSTTPTEQKVVASRA</sequence>
<proteinExistence type="predicted"/>
<reference evidence="4 5" key="1">
    <citation type="submission" date="2021-08" db="EMBL/GenBank/DDBJ databases">
        <title>Comparative Genomics Analysis of the Genus Qipengyuania Reveals Extensive Genetic Diversity and Metabolic Versatility, Including the Description of Fifteen Novel Species.</title>
        <authorList>
            <person name="Liu Y."/>
        </authorList>
    </citation>
    <scope>NUCLEOTIDE SEQUENCE [LARGE SCALE GENOMIC DNA]</scope>
    <source>
        <strain evidence="4 5">1NDH13</strain>
    </source>
</reference>
<protein>
    <recommendedName>
        <fullName evidence="3">Response regulatory domain-containing protein</fullName>
    </recommendedName>
</protein>
<keyword evidence="1 2" id="KW-0597">Phosphoprotein</keyword>
<keyword evidence="5" id="KW-1185">Reference proteome</keyword>
<evidence type="ECO:0000256" key="1">
    <source>
        <dbReference type="ARBA" id="ARBA00022553"/>
    </source>
</evidence>
<dbReference type="PROSITE" id="PS50110">
    <property type="entry name" value="RESPONSE_REGULATORY"/>
    <property type="match status" value="1"/>
</dbReference>
<dbReference type="InterPro" id="IPR050595">
    <property type="entry name" value="Bact_response_regulator"/>
</dbReference>
<evidence type="ECO:0000259" key="3">
    <source>
        <dbReference type="PROSITE" id="PS50110"/>
    </source>
</evidence>
<dbReference type="Proteomes" id="UP000824281">
    <property type="component" value="Chromosome"/>
</dbReference>
<evidence type="ECO:0000313" key="5">
    <source>
        <dbReference type="Proteomes" id="UP000824281"/>
    </source>
</evidence>
<dbReference type="Gene3D" id="3.40.50.2300">
    <property type="match status" value="1"/>
</dbReference>
<dbReference type="InterPro" id="IPR011006">
    <property type="entry name" value="CheY-like_superfamily"/>
</dbReference>
<dbReference type="SMART" id="SM00448">
    <property type="entry name" value="REC"/>
    <property type="match status" value="1"/>
</dbReference>
<evidence type="ECO:0000256" key="2">
    <source>
        <dbReference type="PROSITE-ProRule" id="PRU00169"/>
    </source>
</evidence>
<organism evidence="4 5">
    <name type="scientific">Qipengyuania aurantiaca</name>
    <dbReference type="NCBI Taxonomy" id="2867233"/>
    <lineage>
        <taxon>Bacteria</taxon>
        <taxon>Pseudomonadati</taxon>
        <taxon>Pseudomonadota</taxon>
        <taxon>Alphaproteobacteria</taxon>
        <taxon>Sphingomonadales</taxon>
        <taxon>Erythrobacteraceae</taxon>
        <taxon>Qipengyuania</taxon>
    </lineage>
</organism>
<feature type="modified residue" description="4-aspartylphosphate" evidence="2">
    <location>
        <position position="53"/>
    </location>
</feature>
<evidence type="ECO:0000313" key="4">
    <source>
        <dbReference type="EMBL" id="QZD90077.1"/>
    </source>
</evidence>
<dbReference type="InterPro" id="IPR001789">
    <property type="entry name" value="Sig_transdc_resp-reg_receiver"/>
</dbReference>
<name>A0ABX8ZM80_9SPHN</name>
<dbReference type="RefSeq" id="WP_221425551.1">
    <property type="nucleotide sequence ID" value="NZ_CP081295.1"/>
</dbReference>
<accession>A0ABX8ZM80</accession>
<feature type="domain" description="Response regulatory" evidence="3">
    <location>
        <begin position="3"/>
        <end position="114"/>
    </location>
</feature>
<gene>
    <name evidence="4" type="ORF">K3148_01310</name>
</gene>